<sequence length="82" mass="9806">MNKTEKNILSFKESIEFMDVSKSFLYKLTSEGRINFFKPNNGKIYFRKEDLENWMMQNEMKSVESLEKHLLTKNFKSNGKTN</sequence>
<dbReference type="SUPFAM" id="SSF46955">
    <property type="entry name" value="Putative DNA-binding domain"/>
    <property type="match status" value="1"/>
</dbReference>
<organism evidence="2 3">
    <name type="scientific">Chryseobacterium wanjuense</name>
    <dbReference type="NCBI Taxonomy" id="356305"/>
    <lineage>
        <taxon>Bacteria</taxon>
        <taxon>Pseudomonadati</taxon>
        <taxon>Bacteroidota</taxon>
        <taxon>Flavobacteriia</taxon>
        <taxon>Flavobacteriales</taxon>
        <taxon>Weeksellaceae</taxon>
        <taxon>Chryseobacterium group</taxon>
        <taxon>Chryseobacterium</taxon>
    </lineage>
</organism>
<name>A0A1I0S473_9FLAO</name>
<feature type="domain" description="Helix-turn-helix" evidence="1">
    <location>
        <begin position="9"/>
        <end position="58"/>
    </location>
</feature>
<dbReference type="InterPro" id="IPR041657">
    <property type="entry name" value="HTH_17"/>
</dbReference>
<dbReference type="EMBL" id="FOIU01000006">
    <property type="protein sequence ID" value="SEW49585.1"/>
    <property type="molecule type" value="Genomic_DNA"/>
</dbReference>
<evidence type="ECO:0000259" key="1">
    <source>
        <dbReference type="Pfam" id="PF12728"/>
    </source>
</evidence>
<keyword evidence="3" id="KW-1185">Reference proteome</keyword>
<dbReference type="AlphaFoldDB" id="A0A1I0S473"/>
<dbReference type="OrthoDB" id="597977at2"/>
<dbReference type="InterPro" id="IPR009061">
    <property type="entry name" value="DNA-bd_dom_put_sf"/>
</dbReference>
<dbReference type="Proteomes" id="UP000199469">
    <property type="component" value="Unassembled WGS sequence"/>
</dbReference>
<dbReference type="STRING" id="356305.SAMN05421841_4254"/>
<dbReference type="RefSeq" id="WP_089796271.1">
    <property type="nucleotide sequence ID" value="NZ_FOIU01000006.1"/>
</dbReference>
<accession>A0A1I0S473</accession>
<evidence type="ECO:0000313" key="3">
    <source>
        <dbReference type="Proteomes" id="UP000199469"/>
    </source>
</evidence>
<dbReference type="Pfam" id="PF12728">
    <property type="entry name" value="HTH_17"/>
    <property type="match status" value="1"/>
</dbReference>
<reference evidence="3" key="1">
    <citation type="submission" date="2016-10" db="EMBL/GenBank/DDBJ databases">
        <authorList>
            <person name="Varghese N."/>
            <person name="Submissions S."/>
        </authorList>
    </citation>
    <scope>NUCLEOTIDE SEQUENCE [LARGE SCALE GENOMIC DNA]</scope>
    <source>
        <strain evidence="3">DSM 17724</strain>
    </source>
</reference>
<evidence type="ECO:0000313" key="2">
    <source>
        <dbReference type="EMBL" id="SEW49585.1"/>
    </source>
</evidence>
<protein>
    <submittedName>
        <fullName evidence="2">DNA binding domain-containing protein, excisionase family</fullName>
    </submittedName>
</protein>
<proteinExistence type="predicted"/>
<gene>
    <name evidence="2" type="ORF">SAMN05421841_4254</name>
</gene>